<dbReference type="HOGENOM" id="CLU_2421927_0_0_11"/>
<keyword evidence="1" id="KW-0812">Transmembrane</keyword>
<keyword evidence="1" id="KW-1133">Transmembrane helix</keyword>
<name>Q8NTE6_CORGL</name>
<feature type="transmembrane region" description="Helical" evidence="1">
    <location>
        <begin position="30"/>
        <end position="52"/>
    </location>
</feature>
<evidence type="ECO:0000313" key="2">
    <source>
        <dbReference type="EMBL" id="BAB97754.1"/>
    </source>
</evidence>
<sequence>MVTIVKHLSGHHEAVPTPASISKKRFNARWLSTAYAVFGYVVPVFCAAGVLYRDVVHKVVIEHTTYAESQYRLLRIVGFKESADQFRSSAF</sequence>
<gene>
    <name evidence="2" type="ordered locus">Cgl0361</name>
</gene>
<keyword evidence="1" id="KW-0472">Membrane</keyword>
<accession>Q8NTE6</accession>
<dbReference type="AlphaFoldDB" id="Q8NTE6"/>
<dbReference type="KEGG" id="cgl:Cgl0361"/>
<reference evidence="3" key="1">
    <citation type="journal article" date="2003" name="Appl. Microbiol. Biotechnol.">
        <title>The Corynebacterium glutamicum genome: features and impacts on biotechnological processes.</title>
        <authorList>
            <person name="Ikeda M."/>
            <person name="Nakagawa S."/>
        </authorList>
    </citation>
    <scope>NUCLEOTIDE SEQUENCE [LARGE SCALE GENOMIC DNA]</scope>
    <source>
        <strain evidence="3">ATCC 13032 / DSM 20300 / BCRC 11384 / JCM 1318 / LMG 3730 / NCIMB 10025</strain>
    </source>
</reference>
<protein>
    <submittedName>
        <fullName evidence="2">Uncharacterized protein</fullName>
    </submittedName>
</protein>
<proteinExistence type="predicted"/>
<dbReference type="KEGG" id="cgb:cg0436"/>
<dbReference type="EMBL" id="BA000036">
    <property type="protein sequence ID" value="BAB97754.1"/>
    <property type="molecule type" value="Genomic_DNA"/>
</dbReference>
<dbReference type="Proteomes" id="UP000000582">
    <property type="component" value="Chromosome"/>
</dbReference>
<dbReference type="BioCyc" id="CORYNE:G18NG-9918-MONOMER"/>
<evidence type="ECO:0000256" key="1">
    <source>
        <dbReference type="SAM" id="Phobius"/>
    </source>
</evidence>
<evidence type="ECO:0000313" key="3">
    <source>
        <dbReference type="Proteomes" id="UP000000582"/>
    </source>
</evidence>
<organism evidence="2 3">
    <name type="scientific">Corynebacterium glutamicum (strain ATCC 13032 / DSM 20300 / JCM 1318 / BCRC 11384 / CCUG 27702 / LMG 3730 / NBRC 12168 / NCIMB 10025 / NRRL B-2784 / 534)</name>
    <dbReference type="NCBI Taxonomy" id="196627"/>
    <lineage>
        <taxon>Bacteria</taxon>
        <taxon>Bacillati</taxon>
        <taxon>Actinomycetota</taxon>
        <taxon>Actinomycetes</taxon>
        <taxon>Mycobacteriales</taxon>
        <taxon>Corynebacteriaceae</taxon>
        <taxon>Corynebacterium</taxon>
    </lineage>
</organism>
<keyword evidence="3" id="KW-1185">Reference proteome</keyword>
<accession>Q6M801</accession>